<keyword evidence="3" id="KW-1185">Reference proteome</keyword>
<evidence type="ECO:0000256" key="1">
    <source>
        <dbReference type="SAM" id="MobiDB-lite"/>
    </source>
</evidence>
<dbReference type="Proteomes" id="UP001500767">
    <property type="component" value="Unassembled WGS sequence"/>
</dbReference>
<evidence type="ECO:0000313" key="2">
    <source>
        <dbReference type="EMBL" id="GAA3554731.1"/>
    </source>
</evidence>
<name>A0ABP6WQW8_9ACTN</name>
<sequence>MSWAMGVAGPGRESQDPFRGTSRALVTEVPSFGRRPVAVRPALLRPVPTPGRTARPAGRWRRSGGRPPAPQAPVGEARSPERAPPTGTTRLSWMYRLSK</sequence>
<comment type="caution">
    <text evidence="2">The sequence shown here is derived from an EMBL/GenBank/DDBJ whole genome shotgun (WGS) entry which is preliminary data.</text>
</comment>
<proteinExistence type="predicted"/>
<protein>
    <submittedName>
        <fullName evidence="2">Uncharacterized protein</fullName>
    </submittedName>
</protein>
<evidence type="ECO:0000313" key="3">
    <source>
        <dbReference type="Proteomes" id="UP001500767"/>
    </source>
</evidence>
<reference evidence="3" key="1">
    <citation type="journal article" date="2019" name="Int. J. Syst. Evol. Microbiol.">
        <title>The Global Catalogue of Microorganisms (GCM) 10K type strain sequencing project: providing services to taxonomists for standard genome sequencing and annotation.</title>
        <authorList>
            <consortium name="The Broad Institute Genomics Platform"/>
            <consortium name="The Broad Institute Genome Sequencing Center for Infectious Disease"/>
            <person name="Wu L."/>
            <person name="Ma J."/>
        </authorList>
    </citation>
    <scope>NUCLEOTIDE SEQUENCE [LARGE SCALE GENOMIC DNA]</scope>
    <source>
        <strain evidence="3">JCM 16540</strain>
    </source>
</reference>
<dbReference type="EMBL" id="BAAAYR010000001">
    <property type="protein sequence ID" value="GAA3554731.1"/>
    <property type="molecule type" value="Genomic_DNA"/>
</dbReference>
<accession>A0ABP6WQW8</accession>
<organism evidence="2 3">
    <name type="scientific">Microlunatus spumicola</name>
    <dbReference type="NCBI Taxonomy" id="81499"/>
    <lineage>
        <taxon>Bacteria</taxon>
        <taxon>Bacillati</taxon>
        <taxon>Actinomycetota</taxon>
        <taxon>Actinomycetes</taxon>
        <taxon>Propionibacteriales</taxon>
        <taxon>Propionibacteriaceae</taxon>
        <taxon>Microlunatus</taxon>
    </lineage>
</organism>
<feature type="region of interest" description="Disordered" evidence="1">
    <location>
        <begin position="1"/>
        <end position="99"/>
    </location>
</feature>
<gene>
    <name evidence="2" type="ORF">GCM10022197_07320</name>
</gene>